<sequence length="193" mass="21495">MSPERRTATAAPPPRRTRGGNARTIARQAPNQRAASRQERRPATQRVGRFARRVHGQRAASARNVSATIVASIGQRRFAIATWRGQRASTVRDQARSGARPASVEHRPTAAHRAQASRDSRASARVHALGREAPPRKAAARRPDQSFVFPILKFNKLDTIMAIHIDQIRKTLALIPLLGIRIRPLARQRKNKK</sequence>
<dbReference type="EMBL" id="KV079494">
    <property type="protein sequence ID" value="KZT76959.1"/>
    <property type="molecule type" value="Genomic_DNA"/>
</dbReference>
<feature type="region of interest" description="Disordered" evidence="1">
    <location>
        <begin position="1"/>
        <end position="49"/>
    </location>
</feature>
<dbReference type="AlphaFoldDB" id="A0A2Z6ZV30"/>
<organism evidence="2 3">
    <name type="scientific">Dorcoceras hygrometricum</name>
    <dbReference type="NCBI Taxonomy" id="472368"/>
    <lineage>
        <taxon>Eukaryota</taxon>
        <taxon>Viridiplantae</taxon>
        <taxon>Streptophyta</taxon>
        <taxon>Embryophyta</taxon>
        <taxon>Tracheophyta</taxon>
        <taxon>Spermatophyta</taxon>
        <taxon>Magnoliopsida</taxon>
        <taxon>eudicotyledons</taxon>
        <taxon>Gunneridae</taxon>
        <taxon>Pentapetalae</taxon>
        <taxon>asterids</taxon>
        <taxon>lamiids</taxon>
        <taxon>Lamiales</taxon>
        <taxon>Gesneriaceae</taxon>
        <taxon>Didymocarpoideae</taxon>
        <taxon>Trichosporeae</taxon>
        <taxon>Loxocarpinae</taxon>
        <taxon>Dorcoceras</taxon>
    </lineage>
</organism>
<proteinExistence type="predicted"/>
<evidence type="ECO:0000313" key="2">
    <source>
        <dbReference type="EMBL" id="KZT76959.1"/>
    </source>
</evidence>
<reference evidence="2 3" key="1">
    <citation type="journal article" date="2015" name="Proc. Natl. Acad. Sci. U.S.A.">
        <title>The resurrection genome of Boea hygrometrica: A blueprint for survival of dehydration.</title>
        <authorList>
            <person name="Xiao L."/>
            <person name="Yang G."/>
            <person name="Zhang L."/>
            <person name="Yang X."/>
            <person name="Zhao S."/>
            <person name="Ji Z."/>
            <person name="Zhou Q."/>
            <person name="Hu M."/>
            <person name="Wang Y."/>
            <person name="Chen M."/>
            <person name="Xu Y."/>
            <person name="Jin H."/>
            <person name="Xiao X."/>
            <person name="Hu G."/>
            <person name="Bao F."/>
            <person name="Hu Y."/>
            <person name="Wan P."/>
            <person name="Li L."/>
            <person name="Deng X."/>
            <person name="Kuang T."/>
            <person name="Xiang C."/>
            <person name="Zhu J.K."/>
            <person name="Oliver M.J."/>
            <person name="He Y."/>
        </authorList>
    </citation>
    <scope>NUCLEOTIDE SEQUENCE [LARGE SCALE GENOMIC DNA]</scope>
    <source>
        <strain evidence="3">cv. XS01</strain>
    </source>
</reference>
<dbReference type="Proteomes" id="UP000250235">
    <property type="component" value="Unassembled WGS sequence"/>
</dbReference>
<evidence type="ECO:0000313" key="3">
    <source>
        <dbReference type="Proteomes" id="UP000250235"/>
    </source>
</evidence>
<protein>
    <submittedName>
        <fullName evidence="2">Zinc finger CCCH domain-containing protein 45-like</fullName>
    </submittedName>
</protein>
<accession>A0A2Z6ZV30</accession>
<keyword evidence="3" id="KW-1185">Reference proteome</keyword>
<gene>
    <name evidence="2" type="ORF">F511_46016</name>
</gene>
<name>A0A2Z6ZV30_9LAMI</name>
<feature type="region of interest" description="Disordered" evidence="1">
    <location>
        <begin position="84"/>
        <end position="123"/>
    </location>
</feature>
<evidence type="ECO:0000256" key="1">
    <source>
        <dbReference type="SAM" id="MobiDB-lite"/>
    </source>
</evidence>